<comment type="caution">
    <text evidence="2">The sequence shown here is derived from an EMBL/GenBank/DDBJ whole genome shotgun (WGS) entry which is preliminary data.</text>
</comment>
<gene>
    <name evidence="2" type="ORF">HZF10_01200</name>
</gene>
<dbReference type="Gene3D" id="1.25.40.10">
    <property type="entry name" value="Tetratricopeptide repeat domain"/>
    <property type="match status" value="1"/>
</dbReference>
<organism evidence="2 3">
    <name type="scientific">Flavobacterium agri</name>
    <dbReference type="NCBI Taxonomy" id="2743471"/>
    <lineage>
        <taxon>Bacteria</taxon>
        <taxon>Pseudomonadati</taxon>
        <taxon>Bacteroidota</taxon>
        <taxon>Flavobacteriia</taxon>
        <taxon>Flavobacteriales</taxon>
        <taxon>Flavobacteriaceae</taxon>
        <taxon>Flavobacterium</taxon>
    </lineage>
</organism>
<feature type="signal peptide" evidence="1">
    <location>
        <begin position="1"/>
        <end position="18"/>
    </location>
</feature>
<dbReference type="EMBL" id="JACBJI010000001">
    <property type="protein sequence ID" value="NYA69519.1"/>
    <property type="molecule type" value="Genomic_DNA"/>
</dbReference>
<dbReference type="Proteomes" id="UP000535020">
    <property type="component" value="Unassembled WGS sequence"/>
</dbReference>
<evidence type="ECO:0000313" key="3">
    <source>
        <dbReference type="Proteomes" id="UP000535020"/>
    </source>
</evidence>
<evidence type="ECO:0000313" key="2">
    <source>
        <dbReference type="EMBL" id="NYA69519.1"/>
    </source>
</evidence>
<accession>A0A7Y8XYY1</accession>
<reference evidence="2 3" key="1">
    <citation type="submission" date="2020-07" db="EMBL/GenBank/DDBJ databases">
        <authorList>
            <person name="Sun Q."/>
        </authorList>
    </citation>
    <scope>NUCLEOTIDE SEQUENCE [LARGE SCALE GENOMIC DNA]</scope>
    <source>
        <strain evidence="2 3">MAH-1</strain>
    </source>
</reference>
<protein>
    <recommendedName>
        <fullName evidence="4">Tetratricopeptide repeat-containing protein</fullName>
    </recommendedName>
</protein>
<dbReference type="InterPro" id="IPR011990">
    <property type="entry name" value="TPR-like_helical_dom_sf"/>
</dbReference>
<dbReference type="AlphaFoldDB" id="A0A7Y8XYY1"/>
<name>A0A7Y8XYY1_9FLAO</name>
<proteinExistence type="predicted"/>
<dbReference type="SUPFAM" id="SSF48452">
    <property type="entry name" value="TPR-like"/>
    <property type="match status" value="1"/>
</dbReference>
<evidence type="ECO:0000256" key="1">
    <source>
        <dbReference type="SAM" id="SignalP"/>
    </source>
</evidence>
<keyword evidence="3" id="KW-1185">Reference proteome</keyword>
<sequence>MKRIFLLAVLLVASATYCQTDAELCQQAQTAYQQNNFNDAIKLAGRALAKNPDAPCRRVRIDAAMRDNESSVNYLMAISDLDYLLAKGDKSEPNYKNLGNAEAGLAKMHFDNQNFAEASKHYQKAKNAYTSAKGISGTTDYDAPIANADNQMKQATAQKK</sequence>
<evidence type="ECO:0008006" key="4">
    <source>
        <dbReference type="Google" id="ProtNLM"/>
    </source>
</evidence>
<dbReference type="RefSeq" id="WP_176004344.1">
    <property type="nucleotide sequence ID" value="NZ_JABWMI010000002.1"/>
</dbReference>
<keyword evidence="1" id="KW-0732">Signal</keyword>
<feature type="chain" id="PRO_5031167166" description="Tetratricopeptide repeat-containing protein" evidence="1">
    <location>
        <begin position="19"/>
        <end position="160"/>
    </location>
</feature>